<feature type="transmembrane region" description="Helical" evidence="1">
    <location>
        <begin position="45"/>
        <end position="69"/>
    </location>
</feature>
<feature type="transmembrane region" description="Helical" evidence="1">
    <location>
        <begin position="14"/>
        <end position="33"/>
    </location>
</feature>
<protein>
    <submittedName>
        <fullName evidence="2">Uncharacterized protein</fullName>
    </submittedName>
</protein>
<keyword evidence="1" id="KW-1133">Transmembrane helix</keyword>
<sequence length="204" mass="22221">MSSLSHETASRRRAAPIGAALTGWLALAGAYYFELPVFAVVSMFGWLLIAACWLWAVTASIIAVVALLGRRRRAHAAAAAVIAAAAGVAIGNADWLMIYLRSQLWIHQAELGRLAAEHRLGTLPANPELPWRLRYLSIDGHAHRQTEAAALYLPMWQNWRGEAGGGLVHLTTTPDQDTWIETAPGGQGRPLRQVGDGWWWVEGG</sequence>
<comment type="caution">
    <text evidence="2">The sequence shown here is derived from an EMBL/GenBank/DDBJ whole genome shotgun (WGS) entry which is preliminary data.</text>
</comment>
<dbReference type="AlphaFoldDB" id="A0A8J3P7L6"/>
<feature type="transmembrane region" description="Helical" evidence="1">
    <location>
        <begin position="76"/>
        <end position="100"/>
    </location>
</feature>
<name>A0A8J3P7L6_9ACTN</name>
<dbReference type="EMBL" id="BONI01000026">
    <property type="protein sequence ID" value="GIG06737.1"/>
    <property type="molecule type" value="Genomic_DNA"/>
</dbReference>
<keyword evidence="1" id="KW-0812">Transmembrane</keyword>
<dbReference type="Proteomes" id="UP000630887">
    <property type="component" value="Unassembled WGS sequence"/>
</dbReference>
<evidence type="ECO:0000256" key="1">
    <source>
        <dbReference type="SAM" id="Phobius"/>
    </source>
</evidence>
<gene>
    <name evidence="2" type="ORF">Cco03nite_34370</name>
</gene>
<keyword evidence="1" id="KW-0472">Membrane</keyword>
<evidence type="ECO:0000313" key="2">
    <source>
        <dbReference type="EMBL" id="GIG06737.1"/>
    </source>
</evidence>
<evidence type="ECO:0000313" key="3">
    <source>
        <dbReference type="Proteomes" id="UP000630887"/>
    </source>
</evidence>
<organism evidence="2 3">
    <name type="scientific">Catellatospora coxensis</name>
    <dbReference type="NCBI Taxonomy" id="310354"/>
    <lineage>
        <taxon>Bacteria</taxon>
        <taxon>Bacillati</taxon>
        <taxon>Actinomycetota</taxon>
        <taxon>Actinomycetes</taxon>
        <taxon>Micromonosporales</taxon>
        <taxon>Micromonosporaceae</taxon>
        <taxon>Catellatospora</taxon>
    </lineage>
</organism>
<proteinExistence type="predicted"/>
<accession>A0A8J3P7L6</accession>
<dbReference type="RefSeq" id="WP_203693090.1">
    <property type="nucleotide sequence ID" value="NZ_BONI01000026.1"/>
</dbReference>
<keyword evidence="3" id="KW-1185">Reference proteome</keyword>
<reference evidence="2 3" key="1">
    <citation type="submission" date="2021-01" db="EMBL/GenBank/DDBJ databases">
        <title>Whole genome shotgun sequence of Catellatospora coxensis NBRC 107359.</title>
        <authorList>
            <person name="Komaki H."/>
            <person name="Tamura T."/>
        </authorList>
    </citation>
    <scope>NUCLEOTIDE SEQUENCE [LARGE SCALE GENOMIC DNA]</scope>
    <source>
        <strain evidence="2 3">NBRC 107359</strain>
    </source>
</reference>